<dbReference type="InterPro" id="IPR050065">
    <property type="entry name" value="GlmU-like"/>
</dbReference>
<dbReference type="InterPro" id="IPR029044">
    <property type="entry name" value="Nucleotide-diphossugar_trans"/>
</dbReference>
<feature type="domain" description="Nucleotidyl transferase" evidence="3">
    <location>
        <begin position="2"/>
        <end position="117"/>
    </location>
</feature>
<dbReference type="PANTHER" id="PTHR43584:SF8">
    <property type="entry name" value="N-ACETYLMURAMATE ALPHA-1-PHOSPHATE URIDYLYLTRANSFERASE"/>
    <property type="match status" value="1"/>
</dbReference>
<gene>
    <name evidence="4" type="primary">murU</name>
    <name evidence="4" type="ORF">MSZNOR_3412</name>
</gene>
<dbReference type="Proteomes" id="UP001162030">
    <property type="component" value="Chromosome"/>
</dbReference>
<reference evidence="4 5" key="1">
    <citation type="submission" date="2023-03" db="EMBL/GenBank/DDBJ databases">
        <authorList>
            <person name="Pearce D."/>
        </authorList>
    </citation>
    <scope>NUCLEOTIDE SEQUENCE [LARGE SCALE GENOMIC DNA]</scope>
    <source>
        <strain evidence="4">Msz</strain>
    </source>
</reference>
<dbReference type="Gene3D" id="3.90.550.10">
    <property type="entry name" value="Spore Coat Polysaccharide Biosynthesis Protein SpsA, Chain A"/>
    <property type="match status" value="1"/>
</dbReference>
<name>A0ABN8X602_9GAMM</name>
<protein>
    <submittedName>
        <fullName evidence="4">N-acetylmuramate alpha-1-phosphate uridylyltransferase</fullName>
        <ecNumber evidence="4">2.7.7.99</ecNumber>
    </submittedName>
</protein>
<dbReference type="NCBIfam" id="NF045761">
    <property type="entry name" value="NAMPUrTaseMurU"/>
    <property type="match status" value="1"/>
</dbReference>
<evidence type="ECO:0000256" key="2">
    <source>
        <dbReference type="ARBA" id="ARBA00022695"/>
    </source>
</evidence>
<evidence type="ECO:0000313" key="4">
    <source>
        <dbReference type="EMBL" id="CAI8899557.1"/>
    </source>
</evidence>
<dbReference type="CDD" id="cd06422">
    <property type="entry name" value="NTP_transferase_like_1"/>
    <property type="match status" value="1"/>
</dbReference>
<dbReference type="PANTHER" id="PTHR43584">
    <property type="entry name" value="NUCLEOTIDYL TRANSFERASE"/>
    <property type="match status" value="1"/>
</dbReference>
<accession>A0ABN8X602</accession>
<dbReference type="SUPFAM" id="SSF53448">
    <property type="entry name" value="Nucleotide-diphospho-sugar transferases"/>
    <property type="match status" value="1"/>
</dbReference>
<dbReference type="Pfam" id="PF00483">
    <property type="entry name" value="NTP_transferase"/>
    <property type="match status" value="1"/>
</dbReference>
<dbReference type="RefSeq" id="WP_026610925.1">
    <property type="nucleotide sequence ID" value="NZ_OX458333.1"/>
</dbReference>
<keyword evidence="2 4" id="KW-0548">Nucleotidyltransferase</keyword>
<evidence type="ECO:0000256" key="1">
    <source>
        <dbReference type="ARBA" id="ARBA00022679"/>
    </source>
</evidence>
<dbReference type="EC" id="2.7.7.99" evidence="4"/>
<evidence type="ECO:0000313" key="5">
    <source>
        <dbReference type="Proteomes" id="UP001162030"/>
    </source>
</evidence>
<keyword evidence="5" id="KW-1185">Reference proteome</keyword>
<keyword evidence="1 4" id="KW-0808">Transferase</keyword>
<dbReference type="GO" id="GO:0016779">
    <property type="term" value="F:nucleotidyltransferase activity"/>
    <property type="evidence" value="ECO:0007669"/>
    <property type="project" value="UniProtKB-KW"/>
</dbReference>
<evidence type="ECO:0000259" key="3">
    <source>
        <dbReference type="Pfam" id="PF00483"/>
    </source>
</evidence>
<dbReference type="EMBL" id="OX458333">
    <property type="protein sequence ID" value="CAI8899557.1"/>
    <property type="molecule type" value="Genomic_DNA"/>
</dbReference>
<proteinExistence type="predicted"/>
<dbReference type="InterPro" id="IPR005835">
    <property type="entry name" value="NTP_transferase_dom"/>
</dbReference>
<dbReference type="InterPro" id="IPR054790">
    <property type="entry name" value="MurU"/>
</dbReference>
<sequence length="225" mass="24301">MKAMILAAGRGERMRPLTDSVPKPLLTAGGRPLIEHTIESLVRSGFVDIVVNTAYLGELIEARLGDGARFGARIAYSVEGEALETGGGIHRALPLLGEEPFLVVNGDIATEFPFGQLRRPISGLAHLVLVPNPSHNPRGDFNLCGGRISDSGDDRFTFSGIGVYRPELFAGCSPGKFPLAPLLRRAMADGLVSGEMYTGFWMDIGTIDRLQAFDEYLKSKAKRNS</sequence>
<organism evidence="4 5">
    <name type="scientific">Methylocaldum szegediense</name>
    <dbReference type="NCBI Taxonomy" id="73780"/>
    <lineage>
        <taxon>Bacteria</taxon>
        <taxon>Pseudomonadati</taxon>
        <taxon>Pseudomonadota</taxon>
        <taxon>Gammaproteobacteria</taxon>
        <taxon>Methylococcales</taxon>
        <taxon>Methylococcaceae</taxon>
        <taxon>Methylocaldum</taxon>
    </lineage>
</organism>